<evidence type="ECO:0000256" key="3">
    <source>
        <dbReference type="ARBA" id="ARBA00022692"/>
    </source>
</evidence>
<evidence type="ECO:0000256" key="2">
    <source>
        <dbReference type="ARBA" id="ARBA00022475"/>
    </source>
</evidence>
<dbReference type="InterPro" id="IPR003691">
    <property type="entry name" value="FluC"/>
</dbReference>
<feature type="transmembrane region" description="Helical" evidence="10">
    <location>
        <begin position="20"/>
        <end position="36"/>
    </location>
</feature>
<comment type="similarity">
    <text evidence="7 10">Belongs to the fluoride channel Fluc/FEX (TC 1.A.43) family.</text>
</comment>
<comment type="catalytic activity">
    <reaction evidence="8">
        <text>fluoride(in) = fluoride(out)</text>
        <dbReference type="Rhea" id="RHEA:76159"/>
        <dbReference type="ChEBI" id="CHEBI:17051"/>
    </reaction>
    <physiologicalReaction direction="left-to-right" evidence="8">
        <dbReference type="Rhea" id="RHEA:76160"/>
    </physiologicalReaction>
</comment>
<dbReference type="RefSeq" id="WP_124069645.1">
    <property type="nucleotide sequence ID" value="NZ_CBCRXF010000014.1"/>
</dbReference>
<dbReference type="GO" id="GO:0046872">
    <property type="term" value="F:metal ion binding"/>
    <property type="evidence" value="ECO:0007669"/>
    <property type="project" value="UniProtKB-KW"/>
</dbReference>
<keyword evidence="6 10" id="KW-0407">Ion channel</keyword>
<keyword evidence="10" id="KW-0406">Ion transport</keyword>
<feature type="transmembrane region" description="Helical" evidence="10">
    <location>
        <begin position="48"/>
        <end position="66"/>
    </location>
</feature>
<comment type="activity regulation">
    <text evidence="10">Na(+) is not transported, but it plays an essential structural role and its presence is essential for fluoride channel function.</text>
</comment>
<name>A0A3P5XAR7_9BACL</name>
<evidence type="ECO:0000256" key="8">
    <source>
        <dbReference type="ARBA" id="ARBA00035585"/>
    </source>
</evidence>
<evidence type="ECO:0000313" key="12">
    <source>
        <dbReference type="Proteomes" id="UP000270468"/>
    </source>
</evidence>
<dbReference type="PANTHER" id="PTHR28259:SF1">
    <property type="entry name" value="FLUORIDE EXPORT PROTEIN 1-RELATED"/>
    <property type="match status" value="1"/>
</dbReference>
<protein>
    <recommendedName>
        <fullName evidence="10">Fluoride-specific ion channel FluC</fullName>
    </recommendedName>
</protein>
<keyword evidence="2 10" id="KW-1003">Cell membrane</keyword>
<gene>
    <name evidence="11" type="primary">crcB_2</name>
    <name evidence="10" type="synonym">crcB</name>
    <name evidence="10" type="synonym">fluC</name>
    <name evidence="11" type="ORF">FILTAD_01225</name>
</gene>
<keyword evidence="10" id="KW-0479">Metal-binding</keyword>
<feature type="binding site" evidence="10">
    <location>
        <position position="88"/>
    </location>
    <ligand>
        <name>Na(+)</name>
        <dbReference type="ChEBI" id="CHEBI:29101"/>
        <note>structural</note>
    </ligand>
</feature>
<dbReference type="OrthoDB" id="9815830at2"/>
<dbReference type="HAMAP" id="MF_00454">
    <property type="entry name" value="FluC"/>
    <property type="match status" value="1"/>
</dbReference>
<dbReference type="AlphaFoldDB" id="A0A3P5XAR7"/>
<dbReference type="NCBIfam" id="TIGR00494">
    <property type="entry name" value="crcB"/>
    <property type="match status" value="1"/>
</dbReference>
<evidence type="ECO:0000256" key="6">
    <source>
        <dbReference type="ARBA" id="ARBA00023303"/>
    </source>
</evidence>
<feature type="transmembrane region" description="Helical" evidence="10">
    <location>
        <begin position="110"/>
        <end position="134"/>
    </location>
</feature>
<evidence type="ECO:0000256" key="9">
    <source>
        <dbReference type="ARBA" id="ARBA00049940"/>
    </source>
</evidence>
<comment type="function">
    <text evidence="9 10">Fluoride-specific ion channel. Important for reducing fluoride concentration in the cell, thus reducing its toxicity.</text>
</comment>
<reference evidence="11 12" key="1">
    <citation type="submission" date="2018-11" db="EMBL/GenBank/DDBJ databases">
        <authorList>
            <person name="Criscuolo A."/>
        </authorList>
    </citation>
    <scope>NUCLEOTIDE SEQUENCE [LARGE SCALE GENOMIC DNA]</scope>
    <source>
        <strain evidence="11">ATB-66</strain>
    </source>
</reference>
<evidence type="ECO:0000256" key="1">
    <source>
        <dbReference type="ARBA" id="ARBA00004651"/>
    </source>
</evidence>
<evidence type="ECO:0000256" key="5">
    <source>
        <dbReference type="ARBA" id="ARBA00023136"/>
    </source>
</evidence>
<keyword evidence="10" id="KW-0813">Transport</keyword>
<keyword evidence="4 10" id="KW-1133">Transmembrane helix</keyword>
<feature type="binding site" evidence="10">
    <location>
        <position position="91"/>
    </location>
    <ligand>
        <name>Na(+)</name>
        <dbReference type="ChEBI" id="CHEBI:29101"/>
        <note>structural</note>
    </ligand>
</feature>
<accession>A0A3P5XAR7</accession>
<organism evidence="11 12">
    <name type="scientific">Filibacter tadaridae</name>
    <dbReference type="NCBI Taxonomy" id="2483811"/>
    <lineage>
        <taxon>Bacteria</taxon>
        <taxon>Bacillati</taxon>
        <taxon>Bacillota</taxon>
        <taxon>Bacilli</taxon>
        <taxon>Bacillales</taxon>
        <taxon>Caryophanaceae</taxon>
        <taxon>Filibacter</taxon>
    </lineage>
</organism>
<evidence type="ECO:0000256" key="4">
    <source>
        <dbReference type="ARBA" id="ARBA00022989"/>
    </source>
</evidence>
<dbReference type="GO" id="GO:0005886">
    <property type="term" value="C:plasma membrane"/>
    <property type="evidence" value="ECO:0007669"/>
    <property type="project" value="UniProtKB-SubCell"/>
</dbReference>
<dbReference type="EMBL" id="UXAV01000032">
    <property type="protein sequence ID" value="VDC25519.1"/>
    <property type="molecule type" value="Genomic_DNA"/>
</dbReference>
<dbReference type="Pfam" id="PF02537">
    <property type="entry name" value="CRCB"/>
    <property type="match status" value="1"/>
</dbReference>
<dbReference type="PANTHER" id="PTHR28259">
    <property type="entry name" value="FLUORIDE EXPORT PROTEIN 1-RELATED"/>
    <property type="match status" value="1"/>
</dbReference>
<keyword evidence="10" id="KW-0915">Sodium</keyword>
<comment type="subcellular location">
    <subcellularLocation>
        <location evidence="1 10">Cell membrane</location>
        <topology evidence="1 10">Multi-pass membrane protein</topology>
    </subcellularLocation>
</comment>
<keyword evidence="12" id="KW-1185">Reference proteome</keyword>
<dbReference type="GO" id="GO:0140114">
    <property type="term" value="P:cellular detoxification of fluoride"/>
    <property type="evidence" value="ECO:0007669"/>
    <property type="project" value="UniProtKB-UniRule"/>
</dbReference>
<keyword evidence="5 10" id="KW-0472">Membrane</keyword>
<dbReference type="Proteomes" id="UP000270468">
    <property type="component" value="Unassembled WGS sequence"/>
</dbReference>
<evidence type="ECO:0000256" key="7">
    <source>
        <dbReference type="ARBA" id="ARBA00035120"/>
    </source>
</evidence>
<evidence type="ECO:0000256" key="10">
    <source>
        <dbReference type="HAMAP-Rule" id="MF_00454"/>
    </source>
</evidence>
<keyword evidence="3 10" id="KW-0812">Transmembrane</keyword>
<proteinExistence type="inferred from homology"/>
<evidence type="ECO:0000313" key="11">
    <source>
        <dbReference type="EMBL" id="VDC25519.1"/>
    </source>
</evidence>
<sequence length="140" mass="14881">MKKINGAEVIRNRQLTKRLLWIGLGGAVGAILRTLIGESVQHAGGIPVATLFVNIIGTFLLCFIVSGSLRMLLAHKELTNAITTGFLGSFTTFSTLSIELVELMENGQFVLAVIYISISIIGGLSLGVLGFHLGGKKVRG</sequence>
<feature type="transmembrane region" description="Helical" evidence="10">
    <location>
        <begin position="78"/>
        <end position="98"/>
    </location>
</feature>
<dbReference type="GO" id="GO:0062054">
    <property type="term" value="F:fluoride channel activity"/>
    <property type="evidence" value="ECO:0007669"/>
    <property type="project" value="UniProtKB-UniRule"/>
</dbReference>